<dbReference type="AlphaFoldDB" id="A0A6A4IUU3"/>
<proteinExistence type="predicted"/>
<organism evidence="1 2">
    <name type="scientific">Apolygus lucorum</name>
    <name type="common">Small green plant bug</name>
    <name type="synonym">Lygocoris lucorum</name>
    <dbReference type="NCBI Taxonomy" id="248454"/>
    <lineage>
        <taxon>Eukaryota</taxon>
        <taxon>Metazoa</taxon>
        <taxon>Ecdysozoa</taxon>
        <taxon>Arthropoda</taxon>
        <taxon>Hexapoda</taxon>
        <taxon>Insecta</taxon>
        <taxon>Pterygota</taxon>
        <taxon>Neoptera</taxon>
        <taxon>Paraneoptera</taxon>
        <taxon>Hemiptera</taxon>
        <taxon>Heteroptera</taxon>
        <taxon>Panheteroptera</taxon>
        <taxon>Cimicomorpha</taxon>
        <taxon>Miridae</taxon>
        <taxon>Mirini</taxon>
        <taxon>Apolygus</taxon>
    </lineage>
</organism>
<dbReference type="Proteomes" id="UP000466442">
    <property type="component" value="Unassembled WGS sequence"/>
</dbReference>
<name>A0A6A4IUU3_APOLU</name>
<keyword evidence="2" id="KW-1185">Reference proteome</keyword>
<gene>
    <name evidence="1" type="ORF">GE061_005178</name>
</gene>
<protein>
    <submittedName>
        <fullName evidence="1">Uncharacterized protein</fullName>
    </submittedName>
</protein>
<evidence type="ECO:0000313" key="2">
    <source>
        <dbReference type="Proteomes" id="UP000466442"/>
    </source>
</evidence>
<accession>A0A6A4IUU3</accession>
<sequence>MSSVGCARKVSGRRDPIHIERRWGEATPSQSRDGLASNMRAALAPWAFLTLAATLIHPRTPFAYAG</sequence>
<reference evidence="1" key="1">
    <citation type="journal article" date="2021" name="Mol. Ecol. Resour.">
        <title>Apolygus lucorum genome provides insights into omnivorousness and mesophyll feeding.</title>
        <authorList>
            <person name="Liu Y."/>
            <person name="Liu H."/>
            <person name="Wang H."/>
            <person name="Huang T."/>
            <person name="Liu B."/>
            <person name="Yang B."/>
            <person name="Yin L."/>
            <person name="Li B."/>
            <person name="Zhang Y."/>
            <person name="Zhang S."/>
            <person name="Jiang F."/>
            <person name="Zhang X."/>
            <person name="Ren Y."/>
            <person name="Wang B."/>
            <person name="Wang S."/>
            <person name="Lu Y."/>
            <person name="Wu K."/>
            <person name="Fan W."/>
            <person name="Wang G."/>
        </authorList>
    </citation>
    <scope>NUCLEOTIDE SEQUENCE</scope>
    <source>
        <strain evidence="1">12Hb</strain>
    </source>
</reference>
<comment type="caution">
    <text evidence="1">The sequence shown here is derived from an EMBL/GenBank/DDBJ whole genome shotgun (WGS) entry which is preliminary data.</text>
</comment>
<dbReference type="EMBL" id="WIXP02000013">
    <property type="protein sequence ID" value="KAF6200734.1"/>
    <property type="molecule type" value="Genomic_DNA"/>
</dbReference>
<evidence type="ECO:0000313" key="1">
    <source>
        <dbReference type="EMBL" id="KAF6200734.1"/>
    </source>
</evidence>